<dbReference type="InterPro" id="IPR000048">
    <property type="entry name" value="IQ_motif_EF-hand-BS"/>
</dbReference>
<proteinExistence type="predicted"/>
<protein>
    <submittedName>
        <fullName evidence="2">Uncharacterized protein</fullName>
    </submittedName>
</protein>
<accession>A0AB34JL48</accession>
<organism evidence="2 3">
    <name type="scientific">Prymnesium parvum</name>
    <name type="common">Toxic golden alga</name>
    <dbReference type="NCBI Taxonomy" id="97485"/>
    <lineage>
        <taxon>Eukaryota</taxon>
        <taxon>Haptista</taxon>
        <taxon>Haptophyta</taxon>
        <taxon>Prymnesiophyceae</taxon>
        <taxon>Prymnesiales</taxon>
        <taxon>Prymnesiaceae</taxon>
        <taxon>Prymnesium</taxon>
    </lineage>
</organism>
<gene>
    <name evidence="2" type="ORF">AB1Y20_021299</name>
</gene>
<reference evidence="2 3" key="1">
    <citation type="journal article" date="2024" name="Science">
        <title>Giant polyketide synthase enzymes in the biosynthesis of giant marine polyether toxins.</title>
        <authorList>
            <person name="Fallon T.R."/>
            <person name="Shende V.V."/>
            <person name="Wierzbicki I.H."/>
            <person name="Pendleton A.L."/>
            <person name="Watervoot N.F."/>
            <person name="Auber R.P."/>
            <person name="Gonzalez D.J."/>
            <person name="Wisecaver J.H."/>
            <person name="Moore B.S."/>
        </authorList>
    </citation>
    <scope>NUCLEOTIDE SEQUENCE [LARGE SCALE GENOMIC DNA]</scope>
    <source>
        <strain evidence="2 3">12B1</strain>
    </source>
</reference>
<dbReference type="EMBL" id="JBGBPQ010000007">
    <property type="protein sequence ID" value="KAL1521642.1"/>
    <property type="molecule type" value="Genomic_DNA"/>
</dbReference>
<keyword evidence="3" id="KW-1185">Reference proteome</keyword>
<evidence type="ECO:0000313" key="3">
    <source>
        <dbReference type="Proteomes" id="UP001515480"/>
    </source>
</evidence>
<dbReference type="SMART" id="SM00015">
    <property type="entry name" value="IQ"/>
    <property type="match status" value="2"/>
</dbReference>
<name>A0AB34JL48_PRYPA</name>
<sequence>MRAVELIHHGLPPIDKTSLSNYSSPRVFGPSRDEAMRRLQAYNLSPRQASPIGPVVRLPGISPAPRRANFTQSFLGCPARRPPPLGKPPDAKLLAERRAQAQQKKRELEEIATRLAVERQERQARAHRRYLARRHKSAISIQARARGVIVRDRLHEERYRAAVEREWMEKSQAAVVIQKVGRGRLARTKIGGSITQLRKLRERAAARAIQRHARRRQRRIRQQRKLLRANEAYFDRLRLRLEARPLHF</sequence>
<evidence type="ECO:0000313" key="2">
    <source>
        <dbReference type="EMBL" id="KAL1521642.1"/>
    </source>
</evidence>
<comment type="caution">
    <text evidence="2">The sequence shown here is derived from an EMBL/GenBank/DDBJ whole genome shotgun (WGS) entry which is preliminary data.</text>
</comment>
<keyword evidence="1" id="KW-0175">Coiled coil</keyword>
<dbReference type="Proteomes" id="UP001515480">
    <property type="component" value="Unassembled WGS sequence"/>
</dbReference>
<dbReference type="PROSITE" id="PS50096">
    <property type="entry name" value="IQ"/>
    <property type="match status" value="2"/>
</dbReference>
<dbReference type="Gene3D" id="1.20.5.190">
    <property type="match status" value="1"/>
</dbReference>
<dbReference type="AlphaFoldDB" id="A0AB34JL48"/>
<evidence type="ECO:0000256" key="1">
    <source>
        <dbReference type="SAM" id="Coils"/>
    </source>
</evidence>
<feature type="coiled-coil region" evidence="1">
    <location>
        <begin position="91"/>
        <end position="121"/>
    </location>
</feature>